<gene>
    <name evidence="2" type="ORF">T190423A01A_60231</name>
</gene>
<evidence type="ECO:0000313" key="3">
    <source>
        <dbReference type="Proteomes" id="UP001497527"/>
    </source>
</evidence>
<name>A0ABP1F3J1_9FLAO</name>
<organism evidence="2 3">
    <name type="scientific">Tenacibaculum polynesiense</name>
    <dbReference type="NCBI Taxonomy" id="3137857"/>
    <lineage>
        <taxon>Bacteria</taxon>
        <taxon>Pseudomonadati</taxon>
        <taxon>Bacteroidota</taxon>
        <taxon>Flavobacteriia</taxon>
        <taxon>Flavobacteriales</taxon>
        <taxon>Flavobacteriaceae</taxon>
        <taxon>Tenacibaculum</taxon>
    </lineage>
</organism>
<evidence type="ECO:0000256" key="1">
    <source>
        <dbReference type="SAM" id="Phobius"/>
    </source>
</evidence>
<dbReference type="Proteomes" id="UP001497527">
    <property type="component" value="Unassembled WGS sequence"/>
</dbReference>
<evidence type="ECO:0008006" key="4">
    <source>
        <dbReference type="Google" id="ProtNLM"/>
    </source>
</evidence>
<sequence length="194" mass="22394">MSKDIREILQEKNEKKVELSTNHRARFQQKLMEELHDTPVVKKRNYQWLYAAASIVLLLGFAITFYPKSNIEPIEPVVSTKDEASSKPEGLSLGSISPELKTVEAYYVNSINYELSQLELTNENKELFDGYLLQLESLTKEYKSLTDELNTKGVNDDTINALIGNLQLRLQLLKRMQKQLREFKNPTQNDIQTI</sequence>
<keyword evidence="3" id="KW-1185">Reference proteome</keyword>
<proteinExistence type="predicted"/>
<protein>
    <recommendedName>
        <fullName evidence="4">Anti-sigma factor</fullName>
    </recommendedName>
</protein>
<reference evidence="2 3" key="1">
    <citation type="submission" date="2024-05" db="EMBL/GenBank/DDBJ databases">
        <authorList>
            <person name="Duchaud E."/>
        </authorList>
    </citation>
    <scope>NUCLEOTIDE SEQUENCE [LARGE SCALE GENOMIC DNA]</scope>
    <source>
        <strain evidence="2">Ena-SAMPLE-TAB-13-05-2024-13:56:06:370-140308</strain>
    </source>
</reference>
<feature type="transmembrane region" description="Helical" evidence="1">
    <location>
        <begin position="48"/>
        <end position="66"/>
    </location>
</feature>
<evidence type="ECO:0000313" key="2">
    <source>
        <dbReference type="EMBL" id="CAL2104294.1"/>
    </source>
</evidence>
<comment type="caution">
    <text evidence="2">The sequence shown here is derived from an EMBL/GenBank/DDBJ whole genome shotgun (WGS) entry which is preliminary data.</text>
</comment>
<accession>A0ABP1F3J1</accession>
<keyword evidence="1" id="KW-0472">Membrane</keyword>
<dbReference type="EMBL" id="CAXJIO010000015">
    <property type="protein sequence ID" value="CAL2104294.1"/>
    <property type="molecule type" value="Genomic_DNA"/>
</dbReference>
<keyword evidence="1" id="KW-0812">Transmembrane</keyword>
<dbReference type="RefSeq" id="WP_348718582.1">
    <property type="nucleotide sequence ID" value="NZ_CAXJIO010000015.1"/>
</dbReference>
<keyword evidence="1" id="KW-1133">Transmembrane helix</keyword>